<feature type="domain" description="Aldehyde dehydrogenase" evidence="9">
    <location>
        <begin position="7"/>
        <end position="444"/>
    </location>
</feature>
<accession>A0AAW1UK61</accession>
<dbReference type="PROSITE" id="PS00687">
    <property type="entry name" value="ALDEHYDE_DEHYDR_GLU"/>
    <property type="match status" value="1"/>
</dbReference>
<dbReference type="InterPro" id="IPR016162">
    <property type="entry name" value="Ald_DH_N"/>
</dbReference>
<reference evidence="10 11" key="1">
    <citation type="submission" date="2023-03" db="EMBL/GenBank/DDBJ databases">
        <title>Genome insight into feeding habits of ladybird beetles.</title>
        <authorList>
            <person name="Li H.-S."/>
            <person name="Huang Y.-H."/>
            <person name="Pang H."/>
        </authorList>
    </citation>
    <scope>NUCLEOTIDE SEQUENCE [LARGE SCALE GENOMIC DNA]</scope>
    <source>
        <strain evidence="10">SYSU_2023b</strain>
        <tissue evidence="10">Whole body</tissue>
    </source>
</reference>
<feature type="active site" evidence="5 6">
    <location>
        <position position="227"/>
    </location>
</feature>
<evidence type="ECO:0000256" key="2">
    <source>
        <dbReference type="ARBA" id="ARBA00023002"/>
    </source>
</evidence>
<dbReference type="InterPro" id="IPR015590">
    <property type="entry name" value="Aldehyde_DH_dom"/>
</dbReference>
<name>A0AAW1UK61_9CUCU</name>
<feature type="active site" evidence="5">
    <location>
        <position position="261"/>
    </location>
</feature>
<dbReference type="Proteomes" id="UP001431783">
    <property type="component" value="Unassembled WGS sequence"/>
</dbReference>
<comment type="similarity">
    <text evidence="1 4 7">Belongs to the aldehyde dehydrogenase family.</text>
</comment>
<evidence type="ECO:0000256" key="1">
    <source>
        <dbReference type="ARBA" id="ARBA00009986"/>
    </source>
</evidence>
<evidence type="ECO:0000313" key="11">
    <source>
        <dbReference type="Proteomes" id="UP001431783"/>
    </source>
</evidence>
<dbReference type="PIRSF" id="PIRSF036492">
    <property type="entry name" value="ALDH"/>
    <property type="match status" value="1"/>
</dbReference>
<dbReference type="SUPFAM" id="SSF53720">
    <property type="entry name" value="ALDH-like"/>
    <property type="match status" value="1"/>
</dbReference>
<dbReference type="GO" id="GO:0005737">
    <property type="term" value="C:cytoplasm"/>
    <property type="evidence" value="ECO:0007669"/>
    <property type="project" value="TreeGrafter"/>
</dbReference>
<dbReference type="PANTHER" id="PTHR43570">
    <property type="entry name" value="ALDEHYDE DEHYDROGENASE"/>
    <property type="match status" value="1"/>
</dbReference>
<dbReference type="GO" id="GO:0004029">
    <property type="term" value="F:aldehyde dehydrogenase (NAD+) activity"/>
    <property type="evidence" value="ECO:0007669"/>
    <property type="project" value="TreeGrafter"/>
</dbReference>
<evidence type="ECO:0000313" key="10">
    <source>
        <dbReference type="EMBL" id="KAK9883429.1"/>
    </source>
</evidence>
<evidence type="ECO:0000259" key="9">
    <source>
        <dbReference type="Pfam" id="PF00171"/>
    </source>
</evidence>
<dbReference type="InterPro" id="IPR016163">
    <property type="entry name" value="Ald_DH_C"/>
</dbReference>
<keyword evidence="8" id="KW-1133">Transmembrane helix</keyword>
<evidence type="ECO:0000256" key="3">
    <source>
        <dbReference type="ARBA" id="ARBA00023027"/>
    </source>
</evidence>
<organism evidence="10 11">
    <name type="scientific">Henosepilachna vigintioctopunctata</name>
    <dbReference type="NCBI Taxonomy" id="420089"/>
    <lineage>
        <taxon>Eukaryota</taxon>
        <taxon>Metazoa</taxon>
        <taxon>Ecdysozoa</taxon>
        <taxon>Arthropoda</taxon>
        <taxon>Hexapoda</taxon>
        <taxon>Insecta</taxon>
        <taxon>Pterygota</taxon>
        <taxon>Neoptera</taxon>
        <taxon>Endopterygota</taxon>
        <taxon>Coleoptera</taxon>
        <taxon>Polyphaga</taxon>
        <taxon>Cucujiformia</taxon>
        <taxon>Coccinelloidea</taxon>
        <taxon>Coccinellidae</taxon>
        <taxon>Epilachninae</taxon>
        <taxon>Epilachnini</taxon>
        <taxon>Henosepilachna</taxon>
    </lineage>
</organism>
<dbReference type="GO" id="GO:0006081">
    <property type="term" value="P:aldehyde metabolic process"/>
    <property type="evidence" value="ECO:0007669"/>
    <property type="project" value="InterPro"/>
</dbReference>
<dbReference type="FunFam" id="3.40.605.10:FF:000004">
    <property type="entry name" value="Aldehyde dehydrogenase"/>
    <property type="match status" value="1"/>
</dbReference>
<keyword evidence="3" id="KW-0520">NAD</keyword>
<dbReference type="Gene3D" id="3.40.605.10">
    <property type="entry name" value="Aldehyde Dehydrogenase, Chain A, domain 1"/>
    <property type="match status" value="1"/>
</dbReference>
<evidence type="ECO:0000256" key="6">
    <source>
        <dbReference type="PROSITE-ProRule" id="PRU10007"/>
    </source>
</evidence>
<keyword evidence="2 4" id="KW-0560">Oxidoreductase</keyword>
<keyword evidence="11" id="KW-1185">Reference proteome</keyword>
<feature type="transmembrane region" description="Helical" evidence="8">
    <location>
        <begin position="487"/>
        <end position="511"/>
    </location>
</feature>
<dbReference type="Pfam" id="PF00171">
    <property type="entry name" value="Aldedh"/>
    <property type="match status" value="1"/>
</dbReference>
<keyword evidence="8" id="KW-0812">Transmembrane</keyword>
<evidence type="ECO:0000256" key="8">
    <source>
        <dbReference type="SAM" id="Phobius"/>
    </source>
</evidence>
<protein>
    <recommendedName>
        <fullName evidence="4">Aldehyde dehydrogenase</fullName>
    </recommendedName>
</protein>
<dbReference type="AlphaFoldDB" id="A0AAW1UK61"/>
<sequence length="516" mass="57873">MTSKNEASVVIDVNLAPSKDPEEVVATLRKNFHTNKTRSLKFRKTQLKNLMRFFQDNVDDLCDALYKDLRKPRTECITNEIEFTLNEIKNLLWNLDEYANPEYPEKGFVNMLDGVEIRKEPYGVVLVIGSWNYPLNIALNPMAGAIAAGNCVILKPSENAPATAELLAKLLPNYLSIDYYQVFCGGVPETTELLKQKFDYIFYTGSTAVGRIIHKAANKYLTPVTLELGGKSPVYIDETADMAIAARRILWGKCINAGQTCVAPDYILCTKNVEEQFLYHAEQALKEFFGGSVKPSPDFGRIVNDNHFNRLAKLLKDVKIAIGGHTDPTERFICPTIVIDVLPGEPLMQEEIFGPILPIVSVKSVKDAINFINEGEKPLALYIFTKNSKDKELILNNTQSGGVAINDVILQITVEGLPFGGVGNSGMGSYHGKQTFDTFVHRRSILTKNFRTIPDKMHSLKYPPYTDGKLKIMRTAMRKWNIFGLSYLPHLFFFLLGISLAVCVLALIIYIRPETE</sequence>
<comment type="caution">
    <text evidence="10">The sequence shown here is derived from an EMBL/GenBank/DDBJ whole genome shotgun (WGS) entry which is preliminary data.</text>
</comment>
<dbReference type="FunFam" id="3.40.309.10:FF:000003">
    <property type="entry name" value="Aldehyde dehydrogenase"/>
    <property type="match status" value="1"/>
</dbReference>
<dbReference type="InterPro" id="IPR029510">
    <property type="entry name" value="Ald_DH_CS_GLU"/>
</dbReference>
<evidence type="ECO:0000256" key="5">
    <source>
        <dbReference type="PIRSR" id="PIRSR036492-1"/>
    </source>
</evidence>
<dbReference type="Gene3D" id="3.40.309.10">
    <property type="entry name" value="Aldehyde Dehydrogenase, Chain A, domain 2"/>
    <property type="match status" value="1"/>
</dbReference>
<gene>
    <name evidence="10" type="ORF">WA026_001603</name>
</gene>
<dbReference type="PANTHER" id="PTHR43570:SF16">
    <property type="entry name" value="ALDEHYDE DEHYDROGENASE TYPE III, ISOFORM Q"/>
    <property type="match status" value="1"/>
</dbReference>
<dbReference type="InterPro" id="IPR012394">
    <property type="entry name" value="Aldehyde_DH_NAD(P)"/>
</dbReference>
<dbReference type="InterPro" id="IPR016161">
    <property type="entry name" value="Ald_DH/histidinol_DH"/>
</dbReference>
<evidence type="ECO:0000256" key="7">
    <source>
        <dbReference type="RuleBase" id="RU003345"/>
    </source>
</evidence>
<dbReference type="EMBL" id="JARQZJ010000091">
    <property type="protein sequence ID" value="KAK9883429.1"/>
    <property type="molecule type" value="Genomic_DNA"/>
</dbReference>
<evidence type="ECO:0000256" key="4">
    <source>
        <dbReference type="PIRNR" id="PIRNR036492"/>
    </source>
</evidence>
<keyword evidence="8" id="KW-0472">Membrane</keyword>
<proteinExistence type="inferred from homology"/>